<protein>
    <submittedName>
        <fullName evidence="2">Uncharacterized protein</fullName>
    </submittedName>
</protein>
<gene>
    <name evidence="2" type="ORF">H696_02360</name>
</gene>
<dbReference type="Proteomes" id="UP000030693">
    <property type="component" value="Unassembled WGS sequence"/>
</dbReference>
<dbReference type="AlphaFoldDB" id="A0A058ZBW4"/>
<feature type="region of interest" description="Disordered" evidence="1">
    <location>
        <begin position="99"/>
        <end position="373"/>
    </location>
</feature>
<accession>A0A058ZBW4</accession>
<dbReference type="RefSeq" id="XP_009494536.1">
    <property type="nucleotide sequence ID" value="XM_009496261.1"/>
</dbReference>
<evidence type="ECO:0000256" key="1">
    <source>
        <dbReference type="SAM" id="MobiDB-lite"/>
    </source>
</evidence>
<dbReference type="GeneID" id="20527085"/>
<dbReference type="EMBL" id="KB932203">
    <property type="protein sequence ID" value="KCV71413.1"/>
    <property type="molecule type" value="Genomic_DNA"/>
</dbReference>
<feature type="compositionally biased region" description="Basic residues" evidence="1">
    <location>
        <begin position="312"/>
        <end position="324"/>
    </location>
</feature>
<feature type="compositionally biased region" description="Polar residues" evidence="1">
    <location>
        <begin position="56"/>
        <end position="68"/>
    </location>
</feature>
<feature type="compositionally biased region" description="Acidic residues" evidence="1">
    <location>
        <begin position="124"/>
        <end position="138"/>
    </location>
</feature>
<feature type="compositionally biased region" description="Basic residues" evidence="1">
    <location>
        <begin position="180"/>
        <end position="189"/>
    </location>
</feature>
<evidence type="ECO:0000313" key="3">
    <source>
        <dbReference type="Proteomes" id="UP000030693"/>
    </source>
</evidence>
<organism evidence="2">
    <name type="scientific">Fonticula alba</name>
    <name type="common">Slime mold</name>
    <dbReference type="NCBI Taxonomy" id="691883"/>
    <lineage>
        <taxon>Eukaryota</taxon>
        <taxon>Rotosphaerida</taxon>
        <taxon>Fonticulaceae</taxon>
        <taxon>Fonticula</taxon>
    </lineage>
</organism>
<feature type="compositionally biased region" description="Basic and acidic residues" evidence="1">
    <location>
        <begin position="286"/>
        <end position="311"/>
    </location>
</feature>
<evidence type="ECO:0000313" key="2">
    <source>
        <dbReference type="EMBL" id="KCV71413.1"/>
    </source>
</evidence>
<name>A0A058ZBW4_FONAL</name>
<reference evidence="2" key="1">
    <citation type="submission" date="2013-04" db="EMBL/GenBank/DDBJ databases">
        <title>The Genome Sequence of Fonticula alba ATCC 38817.</title>
        <authorList>
            <consortium name="The Broad Institute Genomics Platform"/>
            <person name="Russ C."/>
            <person name="Cuomo C."/>
            <person name="Burger G."/>
            <person name="Gray M.W."/>
            <person name="Holland P.W.H."/>
            <person name="King N."/>
            <person name="Lang F.B.F."/>
            <person name="Roger A.J."/>
            <person name="Ruiz-Trillo I."/>
            <person name="Brown M."/>
            <person name="Walker B."/>
            <person name="Young S."/>
            <person name="Zeng Q."/>
            <person name="Gargeya S."/>
            <person name="Fitzgerald M."/>
            <person name="Haas B."/>
            <person name="Abouelleil A."/>
            <person name="Allen A.W."/>
            <person name="Alvarado L."/>
            <person name="Arachchi H.M."/>
            <person name="Berlin A.M."/>
            <person name="Chapman S.B."/>
            <person name="Gainer-Dewar J."/>
            <person name="Goldberg J."/>
            <person name="Griggs A."/>
            <person name="Gujja S."/>
            <person name="Hansen M."/>
            <person name="Howarth C."/>
            <person name="Imamovic A."/>
            <person name="Ireland A."/>
            <person name="Larimer J."/>
            <person name="McCowan C."/>
            <person name="Murphy C."/>
            <person name="Pearson M."/>
            <person name="Poon T.W."/>
            <person name="Priest M."/>
            <person name="Roberts A."/>
            <person name="Saif S."/>
            <person name="Shea T."/>
            <person name="Sisk P."/>
            <person name="Sykes S."/>
            <person name="Wortman J."/>
            <person name="Nusbaum C."/>
            <person name="Birren B."/>
        </authorList>
    </citation>
    <scope>NUCLEOTIDE SEQUENCE [LARGE SCALE GENOMIC DNA]</scope>
    <source>
        <strain evidence="2">ATCC 38817</strain>
    </source>
</reference>
<feature type="compositionally biased region" description="Low complexity" evidence="1">
    <location>
        <begin position="224"/>
        <end position="238"/>
    </location>
</feature>
<feature type="compositionally biased region" description="Low complexity" evidence="1">
    <location>
        <begin position="43"/>
        <end position="55"/>
    </location>
</feature>
<feature type="compositionally biased region" description="Basic and acidic residues" evidence="1">
    <location>
        <begin position="325"/>
        <end position="335"/>
    </location>
</feature>
<feature type="compositionally biased region" description="Polar residues" evidence="1">
    <location>
        <begin position="242"/>
        <end position="253"/>
    </location>
</feature>
<sequence length="373" mass="39553">MSAPPKPEFDASATTTSLAASVGLAKSLVSSWFSDVDQAKPTSASDGKGASAGSKPTKQTRSGIGATTSATLQKAVADYASNASQRRLARDLALIDKAHVQGPGTEDGEDVGVSAPSKRRRPADDDDGDQSDDFDEEDSRSRVVAKMRIAAEAQLQQKQLGEAPGSKQKILPDGTVLSVAKRRRLRKKAAKEGRASTDGGAAPSEVAPVPTASTEKPVAEEEPTATQPAATQPAPVAANDATAENTDPWATNWSDASGAESDSDEESSPAAPTGNSRIRVQPLDLSRTRLPRELRPNLHAGDDRPEKDKNAKPAKSKRRSRQKNLKKDTRPDHQKPTYLTPGAADYRPILGPKKRADKASGPKDKKDNLKVFD</sequence>
<proteinExistence type="predicted"/>
<keyword evidence="3" id="KW-1185">Reference proteome</keyword>
<feature type="compositionally biased region" description="Basic and acidic residues" evidence="1">
    <location>
        <begin position="357"/>
        <end position="373"/>
    </location>
</feature>
<feature type="region of interest" description="Disordered" evidence="1">
    <location>
        <begin position="37"/>
        <end position="68"/>
    </location>
</feature>